<evidence type="ECO:0000313" key="2">
    <source>
        <dbReference type="Proteomes" id="UP000275368"/>
    </source>
</evidence>
<proteinExistence type="predicted"/>
<protein>
    <recommendedName>
        <fullName evidence="3">SnoaL-like domain-containing protein</fullName>
    </recommendedName>
</protein>
<organism evidence="1 2">
    <name type="scientific">Paenibacillus baekrokdamisoli</name>
    <dbReference type="NCBI Taxonomy" id="1712516"/>
    <lineage>
        <taxon>Bacteria</taxon>
        <taxon>Bacillati</taxon>
        <taxon>Bacillota</taxon>
        <taxon>Bacilli</taxon>
        <taxon>Bacillales</taxon>
        <taxon>Paenibacillaceae</taxon>
        <taxon>Paenibacillus</taxon>
    </lineage>
</organism>
<name>A0A3G9J3M4_9BACL</name>
<gene>
    <name evidence="1" type="ORF">Back11_17460</name>
</gene>
<reference evidence="1 2" key="1">
    <citation type="submission" date="2018-11" db="EMBL/GenBank/DDBJ databases">
        <title>Complete genome sequence of Paenibacillus baekrokdamisoli strain KCTC 33723.</title>
        <authorList>
            <person name="Kang S.W."/>
            <person name="Lee K.C."/>
            <person name="Kim K.K."/>
            <person name="Kim J.S."/>
            <person name="Kim D.S."/>
            <person name="Ko S.H."/>
            <person name="Yang S.H."/>
            <person name="Lee J.S."/>
        </authorList>
    </citation>
    <scope>NUCLEOTIDE SEQUENCE [LARGE SCALE GENOMIC DNA]</scope>
    <source>
        <strain evidence="1 2">KCTC 33723</strain>
    </source>
</reference>
<sequence>MSYIDALEKYIAATNSHDFSQVQECIDSQAVYWFSDTSCTSTAEIQRYFENA</sequence>
<dbReference type="EMBL" id="AP019308">
    <property type="protein sequence ID" value="BBH20401.1"/>
    <property type="molecule type" value="Genomic_DNA"/>
</dbReference>
<dbReference type="Gene3D" id="3.10.450.50">
    <property type="match status" value="1"/>
</dbReference>
<dbReference type="SUPFAM" id="SSF54427">
    <property type="entry name" value="NTF2-like"/>
    <property type="match status" value="1"/>
</dbReference>
<accession>A0A3G9J3M4</accession>
<keyword evidence="2" id="KW-1185">Reference proteome</keyword>
<dbReference type="InterPro" id="IPR032710">
    <property type="entry name" value="NTF2-like_dom_sf"/>
</dbReference>
<dbReference type="AlphaFoldDB" id="A0A3G9J3M4"/>
<dbReference type="Proteomes" id="UP000275368">
    <property type="component" value="Chromosome"/>
</dbReference>
<evidence type="ECO:0008006" key="3">
    <source>
        <dbReference type="Google" id="ProtNLM"/>
    </source>
</evidence>
<dbReference type="KEGG" id="pbk:Back11_17460"/>
<evidence type="ECO:0000313" key="1">
    <source>
        <dbReference type="EMBL" id="BBH20401.1"/>
    </source>
</evidence>